<name>A0A067E0F8_CITSI</name>
<evidence type="ECO:0000256" key="4">
    <source>
        <dbReference type="ARBA" id="ARBA00022989"/>
    </source>
</evidence>
<protein>
    <recommendedName>
        <fullName evidence="7">3-oxo-5-alpha-steroid 4-dehydrogenase C-terminal domain-containing protein</fullName>
    </recommendedName>
</protein>
<gene>
    <name evidence="8" type="ORF">CISIN_1g0246781mg</name>
</gene>
<dbReference type="PANTHER" id="PTHR10556:SF35">
    <property type="entry name" value="3-OXO-5-ALPHA-STEROID 4-DEHYDROGENASE FAMILY PROTEIN"/>
    <property type="match status" value="1"/>
</dbReference>
<dbReference type="Gene3D" id="1.20.120.1630">
    <property type="match status" value="1"/>
</dbReference>
<organism evidence="8 9">
    <name type="scientific">Citrus sinensis</name>
    <name type="common">Sweet orange</name>
    <name type="synonym">Citrus aurantium var. sinensis</name>
    <dbReference type="NCBI Taxonomy" id="2711"/>
    <lineage>
        <taxon>Eukaryota</taxon>
        <taxon>Viridiplantae</taxon>
        <taxon>Streptophyta</taxon>
        <taxon>Embryophyta</taxon>
        <taxon>Tracheophyta</taxon>
        <taxon>Spermatophyta</taxon>
        <taxon>Magnoliopsida</taxon>
        <taxon>eudicotyledons</taxon>
        <taxon>Gunneridae</taxon>
        <taxon>Pentapetalae</taxon>
        <taxon>rosids</taxon>
        <taxon>malvids</taxon>
        <taxon>Sapindales</taxon>
        <taxon>Rutaceae</taxon>
        <taxon>Aurantioideae</taxon>
        <taxon>Citrus</taxon>
    </lineage>
</organism>
<evidence type="ECO:0000259" key="7">
    <source>
        <dbReference type="Pfam" id="PF02544"/>
    </source>
</evidence>
<dbReference type="InterPro" id="IPR039357">
    <property type="entry name" value="SRD5A/TECR"/>
</dbReference>
<sequence length="264" mass="30314">MFLITSIFSPLPPSLFIKTMCVVNVVTMANLGYSEIKGKHLKYSKFWNFNSDKSSNNKEIKLSAKTGMLFLYTPSFLAGLASFWLFPHEGFRFMLLTSALTVHFFKRIVEVLFIHKYSSGMVLDSAIVISLSYLISTAAMIYVQSEGLGEPTIDLKFLGMILFLLGISGNFYHHNLLSKMRRNGEKEYKIPTSGLFDKVVCPHYLFEILGFWGIFFIAQTLYAFCYAIGVTFYLMGRSYATRAWYLSKFEDFPKHVKSIFPYIF</sequence>
<evidence type="ECO:0000256" key="5">
    <source>
        <dbReference type="ARBA" id="ARBA00023136"/>
    </source>
</evidence>
<dbReference type="PaxDb" id="2711-XP_006485519.1"/>
<accession>A0A067E0F8</accession>
<dbReference type="GO" id="GO:0006629">
    <property type="term" value="P:lipid metabolic process"/>
    <property type="evidence" value="ECO:0007669"/>
    <property type="project" value="InterPro"/>
</dbReference>
<dbReference type="GO" id="GO:0016020">
    <property type="term" value="C:membrane"/>
    <property type="evidence" value="ECO:0007669"/>
    <property type="project" value="UniProtKB-SubCell"/>
</dbReference>
<feature type="transmembrane region" description="Helical" evidence="6">
    <location>
        <begin position="121"/>
        <end position="143"/>
    </location>
</feature>
<evidence type="ECO:0000313" key="8">
    <source>
        <dbReference type="EMBL" id="KDO48674.1"/>
    </source>
</evidence>
<dbReference type="InterPro" id="IPR001104">
    <property type="entry name" value="3-oxo-5_a-steroid_4-DH_C"/>
</dbReference>
<comment type="subcellular location">
    <subcellularLocation>
        <location evidence="1">Membrane</location>
        <topology evidence="1">Multi-pass membrane protein</topology>
    </subcellularLocation>
</comment>
<dbReference type="PANTHER" id="PTHR10556">
    <property type="entry name" value="3-OXO-5-ALPHA-STEROID 4-DEHYDROGENASE"/>
    <property type="match status" value="1"/>
</dbReference>
<keyword evidence="9" id="KW-1185">Reference proteome</keyword>
<feature type="transmembrane region" description="Helical" evidence="6">
    <location>
        <begin position="208"/>
        <end position="235"/>
    </location>
</feature>
<dbReference type="SMR" id="A0A067E0F8"/>
<dbReference type="GO" id="GO:0016491">
    <property type="term" value="F:oxidoreductase activity"/>
    <property type="evidence" value="ECO:0000318"/>
    <property type="project" value="GO_Central"/>
</dbReference>
<feature type="transmembrane region" description="Helical" evidence="6">
    <location>
        <begin position="15"/>
        <end position="33"/>
    </location>
</feature>
<dbReference type="FunFam" id="1.20.120.1630:FF:000017">
    <property type="entry name" value="3-oxo-5-alpha-steroid 4-dehydrogenase family protein"/>
    <property type="match status" value="1"/>
</dbReference>
<keyword evidence="3 6" id="KW-0812">Transmembrane</keyword>
<dbReference type="AlphaFoldDB" id="A0A067E0F8"/>
<dbReference type="EMBL" id="KK785136">
    <property type="protein sequence ID" value="KDO48674.1"/>
    <property type="molecule type" value="Genomic_DNA"/>
</dbReference>
<evidence type="ECO:0000256" key="6">
    <source>
        <dbReference type="SAM" id="Phobius"/>
    </source>
</evidence>
<evidence type="ECO:0000256" key="1">
    <source>
        <dbReference type="ARBA" id="ARBA00004141"/>
    </source>
</evidence>
<evidence type="ECO:0000256" key="3">
    <source>
        <dbReference type="ARBA" id="ARBA00022692"/>
    </source>
</evidence>
<evidence type="ECO:0000313" key="9">
    <source>
        <dbReference type="Proteomes" id="UP000027120"/>
    </source>
</evidence>
<comment type="similarity">
    <text evidence="2">Belongs to the steroid 5-alpha reductase family.</text>
</comment>
<keyword evidence="4 6" id="KW-1133">Transmembrane helix</keyword>
<keyword evidence="5 6" id="KW-0472">Membrane</keyword>
<feature type="domain" description="3-oxo-5-alpha-steroid 4-dehydrogenase C-terminal" evidence="7">
    <location>
        <begin position="155"/>
        <end position="264"/>
    </location>
</feature>
<dbReference type="Proteomes" id="UP000027120">
    <property type="component" value="Unassembled WGS sequence"/>
</dbReference>
<dbReference type="Pfam" id="PF02544">
    <property type="entry name" value="Steroid_dh"/>
    <property type="match status" value="1"/>
</dbReference>
<proteinExistence type="inferred from homology"/>
<dbReference type="eggNOG" id="KOG1638">
    <property type="taxonomic scope" value="Eukaryota"/>
</dbReference>
<feature type="transmembrane region" description="Helical" evidence="6">
    <location>
        <begin position="155"/>
        <end position="172"/>
    </location>
</feature>
<dbReference type="PROSITE" id="PS50244">
    <property type="entry name" value="S5A_REDUCTASE"/>
    <property type="match status" value="1"/>
</dbReference>
<reference evidence="8 9" key="1">
    <citation type="submission" date="2014-04" db="EMBL/GenBank/DDBJ databases">
        <authorList>
            <consortium name="International Citrus Genome Consortium"/>
            <person name="Gmitter F."/>
            <person name="Chen C."/>
            <person name="Farmerie W."/>
            <person name="Harkins T."/>
            <person name="Desany B."/>
            <person name="Mohiuddin M."/>
            <person name="Kodira C."/>
            <person name="Borodovsky M."/>
            <person name="Lomsadze A."/>
            <person name="Burns P."/>
            <person name="Jenkins J."/>
            <person name="Prochnik S."/>
            <person name="Shu S."/>
            <person name="Chapman J."/>
            <person name="Pitluck S."/>
            <person name="Schmutz J."/>
            <person name="Rokhsar D."/>
        </authorList>
    </citation>
    <scope>NUCLEOTIDE SEQUENCE</scope>
</reference>
<feature type="transmembrane region" description="Helical" evidence="6">
    <location>
        <begin position="67"/>
        <end position="85"/>
    </location>
</feature>
<dbReference type="GO" id="GO:0016627">
    <property type="term" value="F:oxidoreductase activity, acting on the CH-CH group of donors"/>
    <property type="evidence" value="ECO:0007669"/>
    <property type="project" value="InterPro"/>
</dbReference>
<evidence type="ECO:0000256" key="2">
    <source>
        <dbReference type="ARBA" id="ARBA00007742"/>
    </source>
</evidence>